<feature type="region of interest" description="Disordered" evidence="1">
    <location>
        <begin position="85"/>
        <end position="164"/>
    </location>
</feature>
<protein>
    <submittedName>
        <fullName evidence="3">Uncharacterized protein</fullName>
    </submittedName>
</protein>
<comment type="caution">
    <text evidence="3">The sequence shown here is derived from an EMBL/GenBank/DDBJ whole genome shotgun (WGS) entry which is preliminary data.</text>
</comment>
<evidence type="ECO:0000256" key="1">
    <source>
        <dbReference type="SAM" id="MobiDB-lite"/>
    </source>
</evidence>
<keyword evidence="2" id="KW-1133">Transmembrane helix</keyword>
<keyword evidence="2" id="KW-0472">Membrane</keyword>
<reference evidence="3" key="1">
    <citation type="submission" date="2022-07" db="EMBL/GenBank/DDBJ databases">
        <title>Genome Sequence of Agrocybe chaxingu.</title>
        <authorList>
            <person name="Buettner E."/>
        </authorList>
    </citation>
    <scope>NUCLEOTIDE SEQUENCE</scope>
    <source>
        <strain evidence="3">MP-N11</strain>
    </source>
</reference>
<dbReference type="PANTHER" id="PTHR28008:SF1">
    <property type="entry name" value="DOMAIN PROTEIN, PUTATIVE (AFU_ORTHOLOGUE AFUA_3G10980)-RELATED"/>
    <property type="match status" value="1"/>
</dbReference>
<evidence type="ECO:0000256" key="2">
    <source>
        <dbReference type="SAM" id="Phobius"/>
    </source>
</evidence>
<evidence type="ECO:0000313" key="4">
    <source>
        <dbReference type="Proteomes" id="UP001148786"/>
    </source>
</evidence>
<dbReference type="AlphaFoldDB" id="A0A9W8K5N6"/>
<evidence type="ECO:0000313" key="3">
    <source>
        <dbReference type="EMBL" id="KAJ3514116.1"/>
    </source>
</evidence>
<proteinExistence type="predicted"/>
<gene>
    <name evidence="3" type="ORF">NLJ89_g2556</name>
</gene>
<dbReference type="Proteomes" id="UP001148786">
    <property type="component" value="Unassembled WGS sequence"/>
</dbReference>
<organism evidence="3 4">
    <name type="scientific">Agrocybe chaxingu</name>
    <dbReference type="NCBI Taxonomy" id="84603"/>
    <lineage>
        <taxon>Eukaryota</taxon>
        <taxon>Fungi</taxon>
        <taxon>Dikarya</taxon>
        <taxon>Basidiomycota</taxon>
        <taxon>Agaricomycotina</taxon>
        <taxon>Agaricomycetes</taxon>
        <taxon>Agaricomycetidae</taxon>
        <taxon>Agaricales</taxon>
        <taxon>Agaricineae</taxon>
        <taxon>Strophariaceae</taxon>
        <taxon>Agrocybe</taxon>
    </lineage>
</organism>
<dbReference type="OrthoDB" id="63581at2759"/>
<accession>A0A9W8K5N6</accession>
<keyword evidence="4" id="KW-1185">Reference proteome</keyword>
<dbReference type="PANTHER" id="PTHR28008">
    <property type="entry name" value="DOMAIN PROTEIN, PUTATIVE (AFU_ORTHOLOGUE AFUA_3G10980)-RELATED"/>
    <property type="match status" value="1"/>
</dbReference>
<feature type="transmembrane region" description="Helical" evidence="2">
    <location>
        <begin position="47"/>
        <end position="64"/>
    </location>
</feature>
<dbReference type="EMBL" id="JANKHO010000161">
    <property type="protein sequence ID" value="KAJ3514116.1"/>
    <property type="molecule type" value="Genomic_DNA"/>
</dbReference>
<keyword evidence="2" id="KW-0812">Transmembrane</keyword>
<name>A0A9W8K5N6_9AGAR</name>
<sequence length="164" mass="18573">MASSGFKMRKLSAKVAKSVMKSHRLRIPKYEMPIRLRPYKEFQFGDIVANILGSIVGLCVAFYLERYYRHRREIARLYRPLSATASEFSEDEDEESGTQLLPRHSNNLSVPKGSVKKPRLADVWDDREELFGVGEDSDDEGGPEVGASRPVPQVQPPRIVISHS</sequence>
<feature type="compositionally biased region" description="Low complexity" evidence="1">
    <location>
        <begin position="148"/>
        <end position="164"/>
    </location>
</feature>